<proteinExistence type="predicted"/>
<gene>
    <name evidence="1" type="ORF">SAMN05216177_103221</name>
</gene>
<organism evidence="1 2">
    <name type="scientific">Ectopseudomonas toyotomiensis</name>
    <dbReference type="NCBI Taxonomy" id="554344"/>
    <lineage>
        <taxon>Bacteria</taxon>
        <taxon>Pseudomonadati</taxon>
        <taxon>Pseudomonadota</taxon>
        <taxon>Gammaproteobacteria</taxon>
        <taxon>Pseudomonadales</taxon>
        <taxon>Pseudomonadaceae</taxon>
        <taxon>Ectopseudomonas</taxon>
    </lineage>
</organism>
<reference evidence="2" key="1">
    <citation type="submission" date="2016-10" db="EMBL/GenBank/DDBJ databases">
        <authorList>
            <person name="Varghese N."/>
            <person name="Submissions S."/>
        </authorList>
    </citation>
    <scope>NUCLEOTIDE SEQUENCE [LARGE SCALE GENOMIC DNA]</scope>
    <source>
        <strain evidence="2">JCM 15604</strain>
    </source>
</reference>
<dbReference type="Proteomes" id="UP000182025">
    <property type="component" value="Unassembled WGS sequence"/>
</dbReference>
<dbReference type="RefSeq" id="WP_074914165.1">
    <property type="nucleotide sequence ID" value="NZ_FOXK01000003.1"/>
</dbReference>
<evidence type="ECO:0000313" key="2">
    <source>
        <dbReference type="Proteomes" id="UP000182025"/>
    </source>
</evidence>
<name>A0A1I5R0K0_9GAMM</name>
<protein>
    <submittedName>
        <fullName evidence="1">Uncharacterized protein</fullName>
    </submittedName>
</protein>
<sequence>MSKAANYRAPATGQFISEKTAKHLDLMFMAEDFKRWALQASAAGRKDEARDMARRHSELKREAQAALRDSEVAYV</sequence>
<accession>A0A1I5R0K0</accession>
<keyword evidence="2" id="KW-1185">Reference proteome</keyword>
<dbReference type="AlphaFoldDB" id="A0A1I5R0K0"/>
<dbReference type="EMBL" id="FOXK01000003">
    <property type="protein sequence ID" value="SFP51877.1"/>
    <property type="molecule type" value="Genomic_DNA"/>
</dbReference>
<evidence type="ECO:0000313" key="1">
    <source>
        <dbReference type="EMBL" id="SFP51877.1"/>
    </source>
</evidence>